<protein>
    <submittedName>
        <fullName evidence="1">Uncharacterized protein</fullName>
    </submittedName>
</protein>
<dbReference type="AlphaFoldDB" id="A0AAD6I2U1"/>
<sequence>MLKFLDNGGDGHGLLKEIRTMIHAKKLWADRDAHSRPAASIDLQLQHRPLGRAVWLEKEVQEFIYKEGQNPFSERTPLDIS</sequence>
<dbReference type="EMBL" id="JAQJZL010000015">
    <property type="protein sequence ID" value="KAJ6027318.1"/>
    <property type="molecule type" value="Genomic_DNA"/>
</dbReference>
<evidence type="ECO:0000313" key="1">
    <source>
        <dbReference type="EMBL" id="KAJ6027318.1"/>
    </source>
</evidence>
<keyword evidence="2" id="KW-1185">Reference proteome</keyword>
<reference evidence="1" key="1">
    <citation type="journal article" date="2023" name="IMA Fungus">
        <title>Comparative genomic study of the Penicillium genus elucidates a diverse pangenome and 15 lateral gene transfer events.</title>
        <authorList>
            <person name="Petersen C."/>
            <person name="Sorensen T."/>
            <person name="Nielsen M.R."/>
            <person name="Sondergaard T.E."/>
            <person name="Sorensen J.L."/>
            <person name="Fitzpatrick D.A."/>
            <person name="Frisvad J.C."/>
            <person name="Nielsen K.L."/>
        </authorList>
    </citation>
    <scope>NUCLEOTIDE SEQUENCE</scope>
    <source>
        <strain evidence="1">IBT 15450</strain>
    </source>
</reference>
<reference evidence="1" key="2">
    <citation type="submission" date="2023-01" db="EMBL/GenBank/DDBJ databases">
        <authorList>
            <person name="Petersen C."/>
        </authorList>
    </citation>
    <scope>NUCLEOTIDE SEQUENCE</scope>
    <source>
        <strain evidence="1">IBT 15450</strain>
    </source>
</reference>
<comment type="caution">
    <text evidence="1">The sequence shown here is derived from an EMBL/GenBank/DDBJ whole genome shotgun (WGS) entry which is preliminary data.</text>
</comment>
<organism evidence="1 2">
    <name type="scientific">Penicillium canescens</name>
    <dbReference type="NCBI Taxonomy" id="5083"/>
    <lineage>
        <taxon>Eukaryota</taxon>
        <taxon>Fungi</taxon>
        <taxon>Dikarya</taxon>
        <taxon>Ascomycota</taxon>
        <taxon>Pezizomycotina</taxon>
        <taxon>Eurotiomycetes</taxon>
        <taxon>Eurotiomycetidae</taxon>
        <taxon>Eurotiales</taxon>
        <taxon>Aspergillaceae</taxon>
        <taxon>Penicillium</taxon>
    </lineage>
</organism>
<dbReference type="Proteomes" id="UP001219568">
    <property type="component" value="Unassembled WGS sequence"/>
</dbReference>
<name>A0AAD6I2U1_PENCN</name>
<evidence type="ECO:0000313" key="2">
    <source>
        <dbReference type="Proteomes" id="UP001219568"/>
    </source>
</evidence>
<gene>
    <name evidence="1" type="ORF">N7460_012135</name>
</gene>
<accession>A0AAD6I2U1</accession>
<proteinExistence type="predicted"/>